<dbReference type="InterPro" id="IPR007111">
    <property type="entry name" value="NACHT_NTPase"/>
</dbReference>
<evidence type="ECO:0000256" key="1">
    <source>
        <dbReference type="ARBA" id="ARBA00022737"/>
    </source>
</evidence>
<dbReference type="Gene3D" id="3.40.50.300">
    <property type="entry name" value="P-loop containing nucleotide triphosphate hydrolases"/>
    <property type="match status" value="1"/>
</dbReference>
<accession>A0A409YR68</accession>
<reference evidence="3 4" key="1">
    <citation type="journal article" date="2018" name="Evol. Lett.">
        <title>Horizontal gene cluster transfer increased hallucinogenic mushroom diversity.</title>
        <authorList>
            <person name="Reynolds H.T."/>
            <person name="Vijayakumar V."/>
            <person name="Gluck-Thaler E."/>
            <person name="Korotkin H.B."/>
            <person name="Matheny P.B."/>
            <person name="Slot J.C."/>
        </authorList>
    </citation>
    <scope>NUCLEOTIDE SEQUENCE [LARGE SCALE GENOMIC DNA]</scope>
    <source>
        <strain evidence="3 4">SRW20</strain>
    </source>
</reference>
<keyword evidence="1" id="KW-0677">Repeat</keyword>
<dbReference type="InterPro" id="IPR056884">
    <property type="entry name" value="NPHP3-like_N"/>
</dbReference>
<dbReference type="InParanoid" id="A0A409YR68"/>
<organism evidence="3 4">
    <name type="scientific">Gymnopilus dilepis</name>
    <dbReference type="NCBI Taxonomy" id="231916"/>
    <lineage>
        <taxon>Eukaryota</taxon>
        <taxon>Fungi</taxon>
        <taxon>Dikarya</taxon>
        <taxon>Basidiomycota</taxon>
        <taxon>Agaricomycotina</taxon>
        <taxon>Agaricomycetes</taxon>
        <taxon>Agaricomycetidae</taxon>
        <taxon>Agaricales</taxon>
        <taxon>Agaricineae</taxon>
        <taxon>Hymenogastraceae</taxon>
        <taxon>Gymnopilus</taxon>
    </lineage>
</organism>
<dbReference type="OrthoDB" id="4760524at2759"/>
<evidence type="ECO:0000313" key="3">
    <source>
        <dbReference type="EMBL" id="PPR05482.1"/>
    </source>
</evidence>
<name>A0A409YR68_9AGAR</name>
<proteinExistence type="predicted"/>
<feature type="domain" description="NACHT" evidence="2">
    <location>
        <begin position="99"/>
        <end position="251"/>
    </location>
</feature>
<dbReference type="EMBL" id="NHYE01000471">
    <property type="protein sequence ID" value="PPR05482.1"/>
    <property type="molecule type" value="Genomic_DNA"/>
</dbReference>
<sequence>MGSLPTVRSRTSGEGDLYTAQIDHSIVGGRGNINSVQIINNGNRPPGIDGFQVLYENISRDAMHNSGEVSDQPKCHPGTREAIMKYLLQWASDLKSFCPIEWMHGPAGAGKSTILRTLAELLYQRGLLLGSFFFFRASENRNRSTYIISTLAYQLAIQIPEAKPHIARAIEQNPNIFNLSLRDQALALIVSPLVSVFYDPSFDSRRYPRVLVIDGLDECNNTAKQCQVLDLLLFIIRSVPFSLSVIIASRPEHHIRRAFDFGDLNRFSSRVRLDSSYKPDDDIGGYLRASFGAERRARPHDFPACGVWPSKEIIDDLVAKASGQFIYASTVIKFVGSPAHCPTERLDIVMGAIRAGSQRPFEQLDLLYGVIFEGIHADSLDGALRVLGLLLVPNLELPSKSVRGLSNTRSPNYIEHFLGLRHGDVRRFFYGMESLLTIGSDDENVQFFHASLSDYLFDSSRSGRFWIDCGGVYNDVLKICLSRLQSWPSLAYVIVEYSNIFFSMTKPDEELESLLEDVDFKSIFVDFTFEQDSRLDLKGWIGLLHWEGLVREGYAALCVCPAILHMALAVLPPENFRKKLGQFQPVIEPMLYSLLESMVWKTSSSGDALDVYQFPAGERQFRYTRSVGLSDVPDSAPFRWYLEYLLGDTDSFSFRDQARFADIASHLLRNLSIMRHDFVNRHQLALDAEPGLDLTFVASVIRFLLSKSYFHSELLRQCELHYQDYKANIAHQRLSTPNAQAMNGMLSAMEAYISVRLLVYFTSTEFRK</sequence>
<keyword evidence="4" id="KW-1185">Reference proteome</keyword>
<dbReference type="Pfam" id="PF24883">
    <property type="entry name" value="NPHP3_N"/>
    <property type="match status" value="1"/>
</dbReference>
<dbReference type="PANTHER" id="PTHR10039">
    <property type="entry name" value="AMELOGENIN"/>
    <property type="match status" value="1"/>
</dbReference>
<dbReference type="PROSITE" id="PS50837">
    <property type="entry name" value="NACHT"/>
    <property type="match status" value="1"/>
</dbReference>
<dbReference type="AlphaFoldDB" id="A0A409YR68"/>
<dbReference type="PANTHER" id="PTHR10039:SF14">
    <property type="entry name" value="NACHT DOMAIN-CONTAINING PROTEIN"/>
    <property type="match status" value="1"/>
</dbReference>
<evidence type="ECO:0000313" key="4">
    <source>
        <dbReference type="Proteomes" id="UP000284706"/>
    </source>
</evidence>
<evidence type="ECO:0000259" key="2">
    <source>
        <dbReference type="PROSITE" id="PS50837"/>
    </source>
</evidence>
<gene>
    <name evidence="3" type="ORF">CVT26_009049</name>
</gene>
<protein>
    <recommendedName>
        <fullName evidence="2">NACHT domain-containing protein</fullName>
    </recommendedName>
</protein>
<dbReference type="Proteomes" id="UP000284706">
    <property type="component" value="Unassembled WGS sequence"/>
</dbReference>
<comment type="caution">
    <text evidence="3">The sequence shown here is derived from an EMBL/GenBank/DDBJ whole genome shotgun (WGS) entry which is preliminary data.</text>
</comment>
<dbReference type="InterPro" id="IPR027417">
    <property type="entry name" value="P-loop_NTPase"/>
</dbReference>
<dbReference type="SUPFAM" id="SSF52540">
    <property type="entry name" value="P-loop containing nucleoside triphosphate hydrolases"/>
    <property type="match status" value="1"/>
</dbReference>